<comment type="function">
    <text evidence="11 14">The intein is an endonuclease.</text>
</comment>
<dbReference type="SUPFAM" id="SSF51294">
    <property type="entry name" value="Hedgehog/intein (Hint) domain"/>
    <property type="match status" value="1"/>
</dbReference>
<dbReference type="AlphaFoldDB" id="A0A5Q2RJB4"/>
<dbReference type="InterPro" id="IPR027417">
    <property type="entry name" value="P-loop_NTPase"/>
</dbReference>
<evidence type="ECO:0000256" key="14">
    <source>
        <dbReference type="RuleBase" id="RU362085"/>
    </source>
</evidence>
<dbReference type="InterPro" id="IPR036844">
    <property type="entry name" value="Hint_dom_sf"/>
</dbReference>
<dbReference type="GO" id="GO:1990077">
    <property type="term" value="C:primosome complex"/>
    <property type="evidence" value="ECO:0007669"/>
    <property type="project" value="UniProtKB-UniRule"/>
</dbReference>
<dbReference type="Gene3D" id="1.10.860.10">
    <property type="entry name" value="DNAb Helicase, Chain A"/>
    <property type="match status" value="1"/>
</dbReference>
<dbReference type="KEGG" id="atq:GH723_18175"/>
<keyword evidence="8 14" id="KW-0067">ATP-binding</keyword>
<sequence>MALPADELSPRRSGARTPPHNLEVEESLLGAMLLSRDAISDAAEVGIEAGDFYKPSHGHVYDAITSLYAAGEPVDPVTVSAELQRADLLDAIGGSARLVALQSATPAISNATRYARIIEEHALLRRLIGVAGEIAELGYDIPDDVTKAVDTAEQLVFDVAQRRTTDSMSAIRDLLADNLDRLEALYERGESITGVPTGYHDLDELLSGLQPNALYVVGARPAMGKALALDTPIPTPTGWTTMGELREGDLVLDERGGSARVTYRSPIHLERDCYEVELDDGARIVADAEHQWCVRDAATGETRVATTAQLVEGGVRHAGRPRWSIPLAQPLDLAAHDLPADPYVLGSWIAGACGVSSALDIDGDDPAHFRAEHEAAGYVSGGRLLARELQQLGLLGGVPPLIPDRYLRGAAKHRQSLLEGLMDTEGTILDGGAVELVLADPTVAGQVRELVCSLGGRPDPVEHRTIATPDGDARFDAWALRWLPRDPVFRLPRKAARWSPAPGLPSARAIVGLHPVDSVPVSCITVDSPSHLYLAGESLVPTHNTSFALGMAAHAALESHRPVLFFSLEMSRLELTQRIVCAEARVDSQRVRNGKLVEADWNKIAHATGRLAEAPLWIDDNPALTVMEIRSKARRLKSKVGDLGMIVIDYLQLMTGRGNAENRQVEVSEMSRGLKILARELEVPVVALSQLSRGLEMRADKRPVLADLRESGSIEQDADVVMFIYRDEVYNPDSADRGTAEIIVSKHRNGPTGVSRLAFLDHYARYANMAKGV</sequence>
<reference evidence="16 17" key="1">
    <citation type="submission" date="2019-11" db="EMBL/GenBank/DDBJ databases">
        <authorList>
            <person name="He Y."/>
        </authorList>
    </citation>
    <scope>NUCLEOTIDE SEQUENCE [LARGE SCALE GENOMIC DNA]</scope>
    <source>
        <strain evidence="16 17">SCSIO 58843</strain>
    </source>
</reference>
<evidence type="ECO:0000256" key="8">
    <source>
        <dbReference type="ARBA" id="ARBA00022840"/>
    </source>
</evidence>
<evidence type="ECO:0000256" key="12">
    <source>
        <dbReference type="ARBA" id="ARBA00048954"/>
    </source>
</evidence>
<dbReference type="InterPro" id="IPR027434">
    <property type="entry name" value="Homing_endonucl"/>
</dbReference>
<organism evidence="16 17">
    <name type="scientific">Actinomarinicola tropica</name>
    <dbReference type="NCBI Taxonomy" id="2789776"/>
    <lineage>
        <taxon>Bacteria</taxon>
        <taxon>Bacillati</taxon>
        <taxon>Actinomycetota</taxon>
        <taxon>Acidimicrobiia</taxon>
        <taxon>Acidimicrobiales</taxon>
        <taxon>Iamiaceae</taxon>
        <taxon>Actinomarinicola</taxon>
    </lineage>
</organism>
<dbReference type="Pfam" id="PF00772">
    <property type="entry name" value="DnaB"/>
    <property type="match status" value="1"/>
</dbReference>
<dbReference type="InterPro" id="IPR036185">
    <property type="entry name" value="DNA_heli_DnaB-like_N_sf"/>
</dbReference>
<evidence type="ECO:0000313" key="16">
    <source>
        <dbReference type="EMBL" id="QGG96869.1"/>
    </source>
</evidence>
<dbReference type="SUPFAM" id="SSF52540">
    <property type="entry name" value="P-loop containing nucleoside triphosphate hydrolases"/>
    <property type="match status" value="1"/>
</dbReference>
<dbReference type="EMBL" id="CP045851">
    <property type="protein sequence ID" value="QGG96869.1"/>
    <property type="molecule type" value="Genomic_DNA"/>
</dbReference>
<dbReference type="GO" id="GO:0006269">
    <property type="term" value="P:DNA replication, synthesis of primer"/>
    <property type="evidence" value="ECO:0007669"/>
    <property type="project" value="UniProtKB-UniRule"/>
</dbReference>
<keyword evidence="2 14" id="KW-0639">Primosome</keyword>
<evidence type="ECO:0000256" key="1">
    <source>
        <dbReference type="ARBA" id="ARBA00008428"/>
    </source>
</evidence>
<keyword evidence="10" id="KW-0413">Isomerase</keyword>
<keyword evidence="6 14" id="KW-0378">Hydrolase</keyword>
<dbReference type="InterPro" id="IPR007692">
    <property type="entry name" value="DNA_helicase_DnaB"/>
</dbReference>
<evidence type="ECO:0000259" key="15">
    <source>
        <dbReference type="PROSITE" id="PS51199"/>
    </source>
</evidence>
<dbReference type="PANTHER" id="PTHR30153:SF2">
    <property type="entry name" value="REPLICATIVE DNA HELICASE"/>
    <property type="match status" value="1"/>
</dbReference>
<evidence type="ECO:0000256" key="9">
    <source>
        <dbReference type="ARBA" id="ARBA00023125"/>
    </source>
</evidence>
<gene>
    <name evidence="16" type="primary">dnaB</name>
    <name evidence="16" type="ORF">GH723_18175</name>
</gene>
<keyword evidence="4" id="KW-0677">Repeat</keyword>
<evidence type="ECO:0000256" key="5">
    <source>
        <dbReference type="ARBA" id="ARBA00022741"/>
    </source>
</evidence>
<dbReference type="CDD" id="cd00984">
    <property type="entry name" value="DnaB_C"/>
    <property type="match status" value="1"/>
</dbReference>
<dbReference type="RefSeq" id="WP_153760971.1">
    <property type="nucleotide sequence ID" value="NZ_CP045851.1"/>
</dbReference>
<dbReference type="GO" id="GO:0005829">
    <property type="term" value="C:cytosol"/>
    <property type="evidence" value="ECO:0007669"/>
    <property type="project" value="TreeGrafter"/>
</dbReference>
<dbReference type="NCBIfam" id="TIGR00665">
    <property type="entry name" value="DnaB"/>
    <property type="match status" value="1"/>
</dbReference>
<dbReference type="InterPro" id="IPR007694">
    <property type="entry name" value="DNA_helicase_DnaB-like_C"/>
</dbReference>
<name>A0A5Q2RJB4_9ACTN</name>
<keyword evidence="3 14" id="KW-0235">DNA replication</keyword>
<evidence type="ECO:0000256" key="4">
    <source>
        <dbReference type="ARBA" id="ARBA00022737"/>
    </source>
</evidence>
<keyword evidence="7 14" id="KW-0347">Helicase</keyword>
<dbReference type="InterPro" id="IPR007693">
    <property type="entry name" value="DNA_helicase_DnaB-like_N"/>
</dbReference>
<dbReference type="GO" id="GO:0043139">
    <property type="term" value="F:5'-3' DNA helicase activity"/>
    <property type="evidence" value="ECO:0007669"/>
    <property type="project" value="UniProtKB-EC"/>
</dbReference>
<accession>A0A5Q2RJB4</accession>
<dbReference type="SUPFAM" id="SSF48024">
    <property type="entry name" value="N-terminal domain of DnaB helicase"/>
    <property type="match status" value="1"/>
</dbReference>
<dbReference type="InterPro" id="IPR016136">
    <property type="entry name" value="DNA_helicase_N/primase_C"/>
</dbReference>
<dbReference type="GO" id="GO:0016887">
    <property type="term" value="F:ATP hydrolysis activity"/>
    <property type="evidence" value="ECO:0007669"/>
    <property type="project" value="RHEA"/>
</dbReference>
<evidence type="ECO:0000256" key="11">
    <source>
        <dbReference type="ARBA" id="ARBA00044940"/>
    </source>
</evidence>
<keyword evidence="5 14" id="KW-0547">Nucleotide-binding</keyword>
<evidence type="ECO:0000256" key="6">
    <source>
        <dbReference type="ARBA" id="ARBA00022801"/>
    </source>
</evidence>
<feature type="domain" description="SF4 helicase" evidence="15">
    <location>
        <begin position="545"/>
        <end position="773"/>
    </location>
</feature>
<dbReference type="GO" id="GO:0005524">
    <property type="term" value="F:ATP binding"/>
    <property type="evidence" value="ECO:0007669"/>
    <property type="project" value="UniProtKB-UniRule"/>
</dbReference>
<dbReference type="Gene3D" id="3.40.50.300">
    <property type="entry name" value="P-loop containing nucleotide triphosphate hydrolases"/>
    <property type="match status" value="2"/>
</dbReference>
<evidence type="ECO:0000256" key="2">
    <source>
        <dbReference type="ARBA" id="ARBA00022515"/>
    </source>
</evidence>
<dbReference type="PANTHER" id="PTHR30153">
    <property type="entry name" value="REPLICATIVE DNA HELICASE DNAB"/>
    <property type="match status" value="1"/>
</dbReference>
<keyword evidence="17" id="KW-1185">Reference proteome</keyword>
<comment type="similarity">
    <text evidence="1 14">Belongs to the helicase family. DnaB subfamily.</text>
</comment>
<dbReference type="Pfam" id="PF03796">
    <property type="entry name" value="DnaB_C"/>
    <property type="match status" value="2"/>
</dbReference>
<proteinExistence type="inferred from homology"/>
<comment type="function">
    <text evidence="14">The main replicative DNA helicase, it participates in initiation and elongation during chromosome replication. Travels ahead of the DNA replisome, separating dsDNA into templates for DNA synthesis. A processive ATP-dependent 5'-3' DNA helicase it has DNA-dependent ATPase activity.</text>
</comment>
<dbReference type="Proteomes" id="UP000334019">
    <property type="component" value="Chromosome"/>
</dbReference>
<dbReference type="Gene3D" id="3.10.28.10">
    <property type="entry name" value="Homing endonucleases"/>
    <property type="match status" value="1"/>
</dbReference>
<evidence type="ECO:0000256" key="10">
    <source>
        <dbReference type="ARBA" id="ARBA00023235"/>
    </source>
</evidence>
<evidence type="ECO:0000256" key="7">
    <source>
        <dbReference type="ARBA" id="ARBA00022806"/>
    </source>
</evidence>
<dbReference type="FunFam" id="1.10.860.10:FF:000001">
    <property type="entry name" value="Replicative DNA helicase"/>
    <property type="match status" value="1"/>
</dbReference>
<comment type="catalytic activity">
    <reaction evidence="12 14">
        <text>ATP + H2O = ADP + phosphate + H(+)</text>
        <dbReference type="Rhea" id="RHEA:13065"/>
        <dbReference type="ChEBI" id="CHEBI:15377"/>
        <dbReference type="ChEBI" id="CHEBI:15378"/>
        <dbReference type="ChEBI" id="CHEBI:30616"/>
        <dbReference type="ChEBI" id="CHEBI:43474"/>
        <dbReference type="ChEBI" id="CHEBI:456216"/>
        <dbReference type="EC" id="5.6.2.3"/>
    </reaction>
</comment>
<dbReference type="GO" id="GO:0003677">
    <property type="term" value="F:DNA binding"/>
    <property type="evidence" value="ECO:0007669"/>
    <property type="project" value="UniProtKB-UniRule"/>
</dbReference>
<dbReference type="EC" id="5.6.2.3" evidence="13 14"/>
<dbReference type="SUPFAM" id="SSF55608">
    <property type="entry name" value="Homing endonucleases"/>
    <property type="match status" value="1"/>
</dbReference>
<keyword evidence="9 14" id="KW-0238">DNA-binding</keyword>
<evidence type="ECO:0000313" key="17">
    <source>
        <dbReference type="Proteomes" id="UP000334019"/>
    </source>
</evidence>
<evidence type="ECO:0000256" key="13">
    <source>
        <dbReference type="NCBIfam" id="TIGR00665"/>
    </source>
</evidence>
<evidence type="ECO:0000256" key="3">
    <source>
        <dbReference type="ARBA" id="ARBA00022705"/>
    </source>
</evidence>
<protein>
    <recommendedName>
        <fullName evidence="13 14">Replicative DNA helicase</fullName>
        <ecNumber evidence="13 14">5.6.2.3</ecNumber>
    </recommendedName>
</protein>
<dbReference type="PROSITE" id="PS51199">
    <property type="entry name" value="SF4_HELICASE"/>
    <property type="match status" value="1"/>
</dbReference>